<organism evidence="6 7">
    <name type="scientific">Nematostella vectensis</name>
    <name type="common">Starlet sea anemone</name>
    <dbReference type="NCBI Taxonomy" id="45351"/>
    <lineage>
        <taxon>Eukaryota</taxon>
        <taxon>Metazoa</taxon>
        <taxon>Cnidaria</taxon>
        <taxon>Anthozoa</taxon>
        <taxon>Hexacorallia</taxon>
        <taxon>Actiniaria</taxon>
        <taxon>Edwardsiidae</taxon>
        <taxon>Nematostella</taxon>
    </lineage>
</organism>
<dbReference type="AlphaFoldDB" id="A7T272"/>
<feature type="domain" description="AMP-binding enzyme C-terminal" evidence="5">
    <location>
        <begin position="436"/>
        <end position="508"/>
    </location>
</feature>
<feature type="domain" description="AMP-dependent synthetase/ligase" evidence="3">
    <location>
        <begin position="13"/>
        <end position="374"/>
    </location>
</feature>
<dbReference type="Gene3D" id="3.40.50.12780">
    <property type="entry name" value="N-terminal domain of ligase-like"/>
    <property type="match status" value="1"/>
</dbReference>
<dbReference type="InterPro" id="IPR020845">
    <property type="entry name" value="AMP-binding_CS"/>
</dbReference>
<dbReference type="EMBL" id="DS470211">
    <property type="protein sequence ID" value="EDO29940.1"/>
    <property type="molecule type" value="Genomic_DNA"/>
</dbReference>
<dbReference type="SUPFAM" id="SSF47336">
    <property type="entry name" value="ACP-like"/>
    <property type="match status" value="1"/>
</dbReference>
<name>A7T272_NEMVE</name>
<gene>
    <name evidence="6" type="ORF">NEMVEDRAFT_v1g221241</name>
</gene>
<evidence type="ECO:0000259" key="4">
    <source>
        <dbReference type="Pfam" id="PF00550"/>
    </source>
</evidence>
<sequence>MDYEKYGCLHEIFTRQALKTPEKTAVVCDDGRHLNFSELNRLTDILASNLRHKGCGKDKVVGIYMERCLEYPIAYISALKAGGAYMPLELSYPENLLKSIFEDSSPVAIITTDELKSRLPSSVPVLVLSKGWDERLQKENKELGYLPPVESSLDDLAYVVYSSGTTGKPKGIACPHRGAVFSYTWRFTNYPYKDGERVACNVFFVWEMLRSLLVGIPLYVIPDDIIYDPPLLLRFLQKHKITRILFTPSLFEAILNYEEEDINSYLSSLQVVWLCGEVVTSALRDRAMRAIPQIKLLNLYSISECHDVAVADLTNMKFQEELPEKDENKRKFCPVGKLLPGVQIVIMDKKMKPLPVGLPGEIFVGGPTLARGYLNRPELNKERFISRPASVPASVGERLYSTGDWGYMLSSGALEICGRCDSMVKIRGYSIEIQAVEAALLQLPMINACVVLALGEEGTDKYLVAYVVPEGKVTKKDIRATLKTRLPFYMIPAHFVLLQSIPVAPSGKLDKKRLPPFDYDDGDEEGTPSTPTEKLLAEIWCEVLSLRTVDVQESFFDLGGSPSMEAEIDLKSEVDTHDPGFVNMDMILRAFWRSANFLNTRRWNRGRVLLTGATGFLGVFLLRDLLRHTKKTSISVIIIITKTSHSLLATRLLSKLRDKLSINLTVKDLFEYPTIADIAHLIDDKLEQHGDHKYKYVTQRRHAIK</sequence>
<keyword evidence="1" id="KW-0596">Phosphopantetheine</keyword>
<dbReference type="CDD" id="cd05930">
    <property type="entry name" value="A_NRPS"/>
    <property type="match status" value="1"/>
</dbReference>
<dbReference type="Gene3D" id="3.30.300.30">
    <property type="match status" value="1"/>
</dbReference>
<evidence type="ECO:0000313" key="7">
    <source>
        <dbReference type="Proteomes" id="UP000001593"/>
    </source>
</evidence>
<keyword evidence="7" id="KW-1185">Reference proteome</keyword>
<dbReference type="Pfam" id="PF13193">
    <property type="entry name" value="AMP-binding_C"/>
    <property type="match status" value="1"/>
</dbReference>
<dbReference type="FunFam" id="3.40.50.12780:FF:000049">
    <property type="entry name" value="Putative acyl-activating enzyme 19"/>
    <property type="match status" value="1"/>
</dbReference>
<dbReference type="STRING" id="45351.A7T272"/>
<dbReference type="InterPro" id="IPR025110">
    <property type="entry name" value="AMP-bd_C"/>
</dbReference>
<dbReference type="InterPro" id="IPR000873">
    <property type="entry name" value="AMP-dep_synth/lig_dom"/>
</dbReference>
<dbReference type="InterPro" id="IPR009081">
    <property type="entry name" value="PP-bd_ACP"/>
</dbReference>
<proteinExistence type="predicted"/>
<dbReference type="InterPro" id="IPR045851">
    <property type="entry name" value="AMP-bd_C_sf"/>
</dbReference>
<accession>A7T272</accession>
<evidence type="ECO:0000256" key="1">
    <source>
        <dbReference type="ARBA" id="ARBA00022450"/>
    </source>
</evidence>
<evidence type="ECO:0000256" key="2">
    <source>
        <dbReference type="ARBA" id="ARBA00022553"/>
    </source>
</evidence>
<evidence type="ECO:0000259" key="3">
    <source>
        <dbReference type="Pfam" id="PF00501"/>
    </source>
</evidence>
<dbReference type="eggNOG" id="KOG1178">
    <property type="taxonomic scope" value="Eukaryota"/>
</dbReference>
<dbReference type="Pfam" id="PF00501">
    <property type="entry name" value="AMP-binding"/>
    <property type="match status" value="1"/>
</dbReference>
<dbReference type="SUPFAM" id="SSF56801">
    <property type="entry name" value="Acetyl-CoA synthetase-like"/>
    <property type="match status" value="1"/>
</dbReference>
<evidence type="ECO:0000259" key="5">
    <source>
        <dbReference type="Pfam" id="PF13193"/>
    </source>
</evidence>
<dbReference type="Gene3D" id="1.10.1200.10">
    <property type="entry name" value="ACP-like"/>
    <property type="match status" value="2"/>
</dbReference>
<dbReference type="InterPro" id="IPR042099">
    <property type="entry name" value="ANL_N_sf"/>
</dbReference>
<feature type="domain" description="Carrier" evidence="4">
    <location>
        <begin position="645"/>
        <end position="682"/>
    </location>
</feature>
<dbReference type="Proteomes" id="UP000001593">
    <property type="component" value="Unassembled WGS sequence"/>
</dbReference>
<dbReference type="HOGENOM" id="CLU_000022_2_12_1"/>
<reference evidence="6 7" key="1">
    <citation type="journal article" date="2007" name="Science">
        <title>Sea anemone genome reveals ancestral eumetazoan gene repertoire and genomic organization.</title>
        <authorList>
            <person name="Putnam N.H."/>
            <person name="Srivastava M."/>
            <person name="Hellsten U."/>
            <person name="Dirks B."/>
            <person name="Chapman J."/>
            <person name="Salamov A."/>
            <person name="Terry A."/>
            <person name="Shapiro H."/>
            <person name="Lindquist E."/>
            <person name="Kapitonov V.V."/>
            <person name="Jurka J."/>
            <person name="Genikhovich G."/>
            <person name="Grigoriev I.V."/>
            <person name="Lucas S.M."/>
            <person name="Steele R.E."/>
            <person name="Finnerty J.R."/>
            <person name="Technau U."/>
            <person name="Martindale M.Q."/>
            <person name="Rokhsar D.S."/>
        </authorList>
    </citation>
    <scope>NUCLEOTIDE SEQUENCE [LARGE SCALE GENOMIC DNA]</scope>
    <source>
        <strain evidence="7">CH2 X CH6</strain>
    </source>
</reference>
<dbReference type="InterPro" id="IPR036736">
    <property type="entry name" value="ACP-like_sf"/>
</dbReference>
<dbReference type="PROSITE" id="PS00455">
    <property type="entry name" value="AMP_BINDING"/>
    <property type="match status" value="1"/>
</dbReference>
<dbReference type="InParanoid" id="A7T272"/>
<protein>
    <submittedName>
        <fullName evidence="6">Uncharacterized protein</fullName>
    </submittedName>
</protein>
<keyword evidence="2" id="KW-0597">Phosphoprotein</keyword>
<dbReference type="PANTHER" id="PTHR44845:SF6">
    <property type="entry name" value="BETA-ALANINE-ACTIVATING ENZYME"/>
    <property type="match status" value="1"/>
</dbReference>
<dbReference type="Pfam" id="PF00550">
    <property type="entry name" value="PP-binding"/>
    <property type="match status" value="1"/>
</dbReference>
<evidence type="ECO:0000313" key="6">
    <source>
        <dbReference type="EMBL" id="EDO29940.1"/>
    </source>
</evidence>
<dbReference type="OMA" id="VMDLYPC"/>
<dbReference type="PANTHER" id="PTHR44845">
    <property type="entry name" value="CARRIER DOMAIN-CONTAINING PROTEIN"/>
    <property type="match status" value="1"/>
</dbReference>